<comment type="caution">
    <text evidence="4">The sequence shown here is derived from an EMBL/GenBank/DDBJ whole genome shotgun (WGS) entry which is preliminary data.</text>
</comment>
<comment type="similarity">
    <text evidence="1">Belongs to the DNAI7 family.</text>
</comment>
<dbReference type="InterPro" id="IPR031826">
    <property type="entry name" value="IC97/Casc1_N"/>
</dbReference>
<accession>A0A835T3I1</accession>
<name>A0A835T3I1_CHLIN</name>
<feature type="region of interest" description="Disordered" evidence="2">
    <location>
        <begin position="1"/>
        <end position="39"/>
    </location>
</feature>
<protein>
    <recommendedName>
        <fullName evidence="3">IC97/Casc1 N-terminal domain-containing protein</fullName>
    </recommendedName>
</protein>
<dbReference type="GO" id="GO:0008017">
    <property type="term" value="F:microtubule binding"/>
    <property type="evidence" value="ECO:0007669"/>
    <property type="project" value="TreeGrafter"/>
</dbReference>
<dbReference type="Proteomes" id="UP000650467">
    <property type="component" value="Unassembled WGS sequence"/>
</dbReference>
<dbReference type="InterPro" id="IPR023247">
    <property type="entry name" value="IC97/Dnai7-like"/>
</dbReference>
<dbReference type="PANTHER" id="PTHR20929:SF11">
    <property type="entry name" value="DYNEIN AXONEMAL INTERMEDIATE CHAIN 7"/>
    <property type="match status" value="1"/>
</dbReference>
<evidence type="ECO:0000313" key="4">
    <source>
        <dbReference type="EMBL" id="KAG2431165.1"/>
    </source>
</evidence>
<evidence type="ECO:0000313" key="5">
    <source>
        <dbReference type="Proteomes" id="UP000650467"/>
    </source>
</evidence>
<dbReference type="OrthoDB" id="297923at2759"/>
<keyword evidence="5" id="KW-1185">Reference proteome</keyword>
<feature type="compositionally biased region" description="Low complexity" evidence="2">
    <location>
        <begin position="275"/>
        <end position="305"/>
    </location>
</feature>
<organism evidence="4 5">
    <name type="scientific">Chlamydomonas incerta</name>
    <dbReference type="NCBI Taxonomy" id="51695"/>
    <lineage>
        <taxon>Eukaryota</taxon>
        <taxon>Viridiplantae</taxon>
        <taxon>Chlorophyta</taxon>
        <taxon>core chlorophytes</taxon>
        <taxon>Chlorophyceae</taxon>
        <taxon>CS clade</taxon>
        <taxon>Chlamydomonadales</taxon>
        <taxon>Chlamydomonadaceae</taxon>
        <taxon>Chlamydomonas</taxon>
    </lineage>
</organism>
<gene>
    <name evidence="4" type="ORF">HXX76_009694</name>
</gene>
<dbReference type="GO" id="GO:0048487">
    <property type="term" value="F:beta-tubulin binding"/>
    <property type="evidence" value="ECO:0007669"/>
    <property type="project" value="TreeGrafter"/>
</dbReference>
<dbReference type="AlphaFoldDB" id="A0A835T3I1"/>
<evidence type="ECO:0000256" key="2">
    <source>
        <dbReference type="SAM" id="MobiDB-lite"/>
    </source>
</evidence>
<dbReference type="PANTHER" id="PTHR20929">
    <property type="entry name" value="LUNG ADENOMA SUSCEPTIBILITY 1-RELATED"/>
    <property type="match status" value="1"/>
</dbReference>
<evidence type="ECO:0000259" key="3">
    <source>
        <dbReference type="Pfam" id="PF15927"/>
    </source>
</evidence>
<dbReference type="GO" id="GO:0005930">
    <property type="term" value="C:axoneme"/>
    <property type="evidence" value="ECO:0007669"/>
    <property type="project" value="TreeGrafter"/>
</dbReference>
<dbReference type="EMBL" id="JAEHOC010000025">
    <property type="protein sequence ID" value="KAG2431165.1"/>
    <property type="molecule type" value="Genomic_DNA"/>
</dbReference>
<dbReference type="Pfam" id="PF15927">
    <property type="entry name" value="Casc1_N"/>
    <property type="match status" value="1"/>
</dbReference>
<dbReference type="PRINTS" id="PR02043">
    <property type="entry name" value="CANCERSCCP1"/>
</dbReference>
<feature type="domain" description="IC97/Casc1 N-terminal" evidence="3">
    <location>
        <begin position="29"/>
        <end position="134"/>
    </location>
</feature>
<feature type="region of interest" description="Disordered" evidence="2">
    <location>
        <begin position="274"/>
        <end position="306"/>
    </location>
</feature>
<sequence>MAPKDAAKGKKKKKTKEELEEERRQAEEAARLAEEERLRAEEAERQRLAELERQRLELLGQFLEAEKGRLDAQLAELDPLLRQFEHERSRSRAAAREAADWERFLRCVDVPQPRQRVPLAEFLRRMTEAATKDVTGSPDGRDLGAAFLAVEACRTVILEARQELLAARHSSELAALPPASAAAAAAAAAGGGGGGGAASAEEAQAAAGSAARDAAGGAAAAEWAEALESDLRTLYGIINSRIDRLTAAVLHHCDEYANDKNEIQLGHVAPMPAWGPAAAGAGPAGSQQQQQQGGGAQEQQPAAEAGAGGSFKWGVWVNTAKNPRLKAVEMPQLGVTLEIPKQIALANVALRVQQRSGPGVDEYFGRCANAWMAVGGLLAVDLLALPPGAKKVRGWTLRQVTPLALNVQRVPYPIPPAGADPATWTSEEEPPPLGVTAPLPPDVVLLQEPLQVAWWDEAHSIWNTDGISDVAFDAAANTFSFHTTHLAPLALVMRRTRLLPYAGWSIRPTGGRNGNAAAISLDVGLDAPVVIEVSKGTASLSSPAWPQLASLIGQPMAPLDLLQALSDRGLHLLPEDRDAEPAGVIAKERGTEEAMCRDLALLGSVFLMASSRWNQTAGPAEALARLSEVTDWEEGGRTAPHHLARIFEKEKEDGERRVLVVMRRGAKGVAFSDALNRRPEYPALPGVGSVEAVKECELSIWGEVHASVLTLLRGQFSAPGAADNPLALRLAALPESLDLARTTSPLFTSTLADTMLALRLFSFS</sequence>
<proteinExistence type="inferred from homology"/>
<evidence type="ECO:0000256" key="1">
    <source>
        <dbReference type="ARBA" id="ARBA00024332"/>
    </source>
</evidence>
<feature type="compositionally biased region" description="Basic and acidic residues" evidence="2">
    <location>
        <begin position="15"/>
        <end position="39"/>
    </location>
</feature>
<reference evidence="4" key="1">
    <citation type="journal article" date="2020" name="bioRxiv">
        <title>Comparative genomics of Chlamydomonas.</title>
        <authorList>
            <person name="Craig R.J."/>
            <person name="Hasan A.R."/>
            <person name="Ness R.W."/>
            <person name="Keightley P.D."/>
        </authorList>
    </citation>
    <scope>NUCLEOTIDE SEQUENCE</scope>
    <source>
        <strain evidence="4">SAG 7.73</strain>
    </source>
</reference>